<dbReference type="AlphaFoldDB" id="A0A2S4VXA8"/>
<dbReference type="Proteomes" id="UP000239156">
    <property type="component" value="Unassembled WGS sequence"/>
</dbReference>
<evidence type="ECO:0000313" key="2">
    <source>
        <dbReference type="EMBL" id="POW14153.1"/>
    </source>
</evidence>
<dbReference type="VEuPathDB" id="FungiDB:PSHT_12944"/>
<feature type="compositionally biased region" description="Polar residues" evidence="1">
    <location>
        <begin position="16"/>
        <end position="37"/>
    </location>
</feature>
<comment type="caution">
    <text evidence="2">The sequence shown here is derived from an EMBL/GenBank/DDBJ whole genome shotgun (WGS) entry which is preliminary data.</text>
</comment>
<name>A0A2S4VXA8_9BASI</name>
<proteinExistence type="predicted"/>
<feature type="compositionally biased region" description="Acidic residues" evidence="1">
    <location>
        <begin position="53"/>
        <end position="73"/>
    </location>
</feature>
<accession>A0A2S4VXA8</accession>
<feature type="non-terminal residue" evidence="2">
    <location>
        <position position="1"/>
    </location>
</feature>
<feature type="region of interest" description="Disordered" evidence="1">
    <location>
        <begin position="346"/>
        <end position="370"/>
    </location>
</feature>
<feature type="compositionally biased region" description="Basic and acidic residues" evidence="1">
    <location>
        <begin position="310"/>
        <end position="326"/>
    </location>
</feature>
<feature type="non-terminal residue" evidence="2">
    <location>
        <position position="409"/>
    </location>
</feature>
<feature type="region of interest" description="Disordered" evidence="1">
    <location>
        <begin position="269"/>
        <end position="326"/>
    </location>
</feature>
<feature type="region of interest" description="Disordered" evidence="1">
    <location>
        <begin position="1"/>
        <end position="85"/>
    </location>
</feature>
<feature type="compositionally biased region" description="Basic and acidic residues" evidence="1">
    <location>
        <begin position="38"/>
        <end position="49"/>
    </location>
</feature>
<evidence type="ECO:0000313" key="3">
    <source>
        <dbReference type="Proteomes" id="UP000239156"/>
    </source>
</evidence>
<dbReference type="VEuPathDB" id="FungiDB:PSTT_03158"/>
<gene>
    <name evidence="2" type="ORF">PSTT_03158</name>
</gene>
<organism evidence="2 3">
    <name type="scientific">Puccinia striiformis</name>
    <dbReference type="NCBI Taxonomy" id="27350"/>
    <lineage>
        <taxon>Eukaryota</taxon>
        <taxon>Fungi</taxon>
        <taxon>Dikarya</taxon>
        <taxon>Basidiomycota</taxon>
        <taxon>Pucciniomycotina</taxon>
        <taxon>Pucciniomycetes</taxon>
        <taxon>Pucciniales</taxon>
        <taxon>Pucciniaceae</taxon>
        <taxon>Puccinia</taxon>
    </lineage>
</organism>
<protein>
    <submittedName>
        <fullName evidence="2">Uncharacterized protein</fullName>
    </submittedName>
</protein>
<keyword evidence="3" id="KW-1185">Reference proteome</keyword>
<reference evidence="2" key="1">
    <citation type="submission" date="2017-12" db="EMBL/GenBank/DDBJ databases">
        <title>Gene loss provides genomic basis for host adaptation in cereal stripe rust fungi.</title>
        <authorList>
            <person name="Xia C."/>
        </authorList>
    </citation>
    <scope>NUCLEOTIDE SEQUENCE [LARGE SCALE GENOMIC DNA]</scope>
    <source>
        <strain evidence="2">93-210</strain>
    </source>
</reference>
<evidence type="ECO:0000256" key="1">
    <source>
        <dbReference type="SAM" id="MobiDB-lite"/>
    </source>
</evidence>
<dbReference type="EMBL" id="PKSL01000020">
    <property type="protein sequence ID" value="POW14153.1"/>
    <property type="molecule type" value="Genomic_DNA"/>
</dbReference>
<sequence length="409" mass="45167">ASRKFTKSSVTSVTSNRPKSPNTQSPKSPSPQLTSETKINDSHQDESTKDAWLSEDEDVEVACMPDEQDPDEDKQDKKKPKKKKKKKRDWTWKITRYSCLGVLTCNNEGCQWAGTPPTCRLKLEQLPKTIKTMTCPGLGGHCLGKPSGAHCPPDQVNTKLQPQEDHLHDQFTVLESDLAHLDEETLTQSAVISPTDPCKSREVSEAPEHEVYEAPMNGVCDLTHPFGFGLDKQVGGVCHCTPPRSGRAGDSTPHFLKVLACVVEHAEPKRPRPKKLGTVRLKSQETKSISAKVLPEPKETQTDSSNVLPERSESETISSLEHKTSEPISEKGKIIIRFKVKASSTQPDQALDPIPSCVKPAPPKSAPNERSVAIGTRHLEFYESSTLQTILLAKKGSRNSQDRFTRDSP</sequence>